<keyword evidence="6 16" id="KW-0679">Respiratory chain</keyword>
<feature type="transmembrane region" description="Helical" evidence="16">
    <location>
        <begin position="358"/>
        <end position="387"/>
    </location>
</feature>
<reference evidence="18" key="1">
    <citation type="submission" date="2020-12" db="EMBL/GenBank/DDBJ databases">
        <authorList>
            <person name="Suleman S."/>
            <person name="Zhu X.-Q."/>
            <person name="Muhammad N."/>
        </authorList>
    </citation>
    <scope>NUCLEOTIDE SEQUENCE</scope>
    <source>
        <strain evidence="18">Pakistan</strain>
    </source>
</reference>
<dbReference type="EMBL" id="MW334947">
    <property type="protein sequence ID" value="QRV61242.1"/>
    <property type="molecule type" value="Genomic_DNA"/>
</dbReference>
<feature type="transmembrane region" description="Helical" evidence="16">
    <location>
        <begin position="263"/>
        <end position="282"/>
    </location>
</feature>
<dbReference type="PRINTS" id="PR01437">
    <property type="entry name" value="NUOXDRDTASE4"/>
</dbReference>
<feature type="transmembrane region" description="Helical" evidence="16">
    <location>
        <begin position="131"/>
        <end position="152"/>
    </location>
</feature>
<name>A0A894JTE1_9TREM</name>
<evidence type="ECO:0000256" key="4">
    <source>
        <dbReference type="ARBA" id="ARBA00021006"/>
    </source>
</evidence>
<feature type="transmembrane region" description="Helical" evidence="16">
    <location>
        <begin position="172"/>
        <end position="194"/>
    </location>
</feature>
<dbReference type="EC" id="7.1.1.2" evidence="3 16"/>
<dbReference type="InterPro" id="IPR003918">
    <property type="entry name" value="NADH_UbQ_OxRdtase"/>
</dbReference>
<geneLocation type="mitochondrion" evidence="18"/>
<keyword evidence="14 16" id="KW-0472">Membrane</keyword>
<dbReference type="AlphaFoldDB" id="A0A894JTE1"/>
<accession>A0A894JTE1</accession>
<dbReference type="PANTHER" id="PTHR43507">
    <property type="entry name" value="NADH-UBIQUINONE OXIDOREDUCTASE CHAIN 4"/>
    <property type="match status" value="1"/>
</dbReference>
<feature type="transmembrane region" description="Helical" evidence="16">
    <location>
        <begin position="206"/>
        <end position="225"/>
    </location>
</feature>
<feature type="transmembrane region" description="Helical" evidence="16">
    <location>
        <begin position="237"/>
        <end position="256"/>
    </location>
</feature>
<keyword evidence="11 16" id="KW-0520">NAD</keyword>
<dbReference type="PANTHER" id="PTHR43507:SF20">
    <property type="entry name" value="NADH-UBIQUINONE OXIDOREDUCTASE CHAIN 4"/>
    <property type="match status" value="1"/>
</dbReference>
<dbReference type="InterPro" id="IPR001750">
    <property type="entry name" value="ND/Mrp_TM"/>
</dbReference>
<evidence type="ECO:0000256" key="16">
    <source>
        <dbReference type="RuleBase" id="RU003297"/>
    </source>
</evidence>
<reference evidence="18" key="2">
    <citation type="journal article" name="Parasit. Vectors">
        <title>Mitochondrial genomes of two eucotylids as the first representatives from the superfamily Microphalloidea (Trematoda) and phylogenetic implications.</title>
        <authorList>
            <person name="Suleman"/>
            <person name="Muhammad N."/>
            <person name="Khan M.S."/>
            <person name="Tkach V.V."/>
            <person name="Ullah H."/>
            <person name="Ehsan M."/>
            <person name="Ma J."/>
            <person name="Zhu X.Q."/>
        </authorList>
    </citation>
    <scope>NUCLEOTIDE SEQUENCE</scope>
    <source>
        <strain evidence="18">Pakistan</strain>
    </source>
</reference>
<evidence type="ECO:0000256" key="9">
    <source>
        <dbReference type="ARBA" id="ARBA00022982"/>
    </source>
</evidence>
<dbReference type="GO" id="GO:0042773">
    <property type="term" value="P:ATP synthesis coupled electron transport"/>
    <property type="evidence" value="ECO:0007669"/>
    <property type="project" value="InterPro"/>
</dbReference>
<feature type="transmembrane region" description="Helical" evidence="16">
    <location>
        <begin position="321"/>
        <end position="346"/>
    </location>
</feature>
<feature type="transmembrane region" description="Helical" evidence="16">
    <location>
        <begin position="399"/>
        <end position="426"/>
    </location>
</feature>
<evidence type="ECO:0000256" key="15">
    <source>
        <dbReference type="ARBA" id="ARBA00049551"/>
    </source>
</evidence>
<evidence type="ECO:0000256" key="11">
    <source>
        <dbReference type="ARBA" id="ARBA00023027"/>
    </source>
</evidence>
<keyword evidence="5 16" id="KW-0813">Transport</keyword>
<gene>
    <name evidence="18" type="primary">NAD4</name>
</gene>
<dbReference type="GO" id="GO:0048039">
    <property type="term" value="F:ubiquinone binding"/>
    <property type="evidence" value="ECO:0007669"/>
    <property type="project" value="TreeGrafter"/>
</dbReference>
<feature type="transmembrane region" description="Helical" evidence="16">
    <location>
        <begin position="53"/>
        <end position="71"/>
    </location>
</feature>
<keyword evidence="9 16" id="KW-0249">Electron transport</keyword>
<comment type="similarity">
    <text evidence="2 16">Belongs to the complex I subunit 4 family.</text>
</comment>
<proteinExistence type="inferred from homology"/>
<dbReference type="Pfam" id="PF00361">
    <property type="entry name" value="Proton_antipo_M"/>
    <property type="match status" value="1"/>
</dbReference>
<keyword evidence="7 16" id="KW-0812">Transmembrane</keyword>
<keyword evidence="8" id="KW-1278">Translocase</keyword>
<evidence type="ECO:0000256" key="8">
    <source>
        <dbReference type="ARBA" id="ARBA00022967"/>
    </source>
</evidence>
<keyword evidence="12 16" id="KW-0830">Ubiquinone</keyword>
<feature type="transmembrane region" description="Helical" evidence="16">
    <location>
        <begin position="12"/>
        <end position="33"/>
    </location>
</feature>
<organism evidence="18">
    <name type="scientific">Tamerlania zarudnyi</name>
    <dbReference type="NCBI Taxonomy" id="138578"/>
    <lineage>
        <taxon>Eukaryota</taxon>
        <taxon>Metazoa</taxon>
        <taxon>Spiralia</taxon>
        <taxon>Lophotrochozoa</taxon>
        <taxon>Platyhelminthes</taxon>
        <taxon>Trematoda</taxon>
        <taxon>Digenea</taxon>
        <taxon>Plagiorchiida</taxon>
        <taxon>Echinostomata</taxon>
        <taxon>Echinostomatoidea</taxon>
        <taxon>Eucotylidae</taxon>
        <taxon>Tamerlania</taxon>
    </lineage>
</organism>
<evidence type="ECO:0000256" key="3">
    <source>
        <dbReference type="ARBA" id="ARBA00012944"/>
    </source>
</evidence>
<evidence type="ECO:0000256" key="14">
    <source>
        <dbReference type="ARBA" id="ARBA00023136"/>
    </source>
</evidence>
<evidence type="ECO:0000256" key="5">
    <source>
        <dbReference type="ARBA" id="ARBA00022448"/>
    </source>
</evidence>
<keyword evidence="10 16" id="KW-1133">Transmembrane helix</keyword>
<dbReference type="GO" id="GO:0003954">
    <property type="term" value="F:NADH dehydrogenase activity"/>
    <property type="evidence" value="ECO:0007669"/>
    <property type="project" value="TreeGrafter"/>
</dbReference>
<evidence type="ECO:0000256" key="12">
    <source>
        <dbReference type="ARBA" id="ARBA00023075"/>
    </source>
</evidence>
<evidence type="ECO:0000256" key="7">
    <source>
        <dbReference type="ARBA" id="ARBA00022692"/>
    </source>
</evidence>
<sequence>MGFRWYSWFYSLLSVGVSFFVVAYFMLFCLLGHSGIACSDGGFYSEWFCYDDFSFYMTLSSVFFVFLVLPWNSGSCDPVRDLMLVLSLVFSMFCYCTDHGLWFWVCYEMSILPLLYLVIWHSPYSERYAAFLYFSSYLVFTSLPVLVGVLWFSSKSGFYNAWGWCLESDCDFAVMLIMAIAFITKIPLPPFHSWLPVVHAEASTEVSICLSGYVMKLGIVGIYRLCNLILPDGVFCFEYVGFVLLMSLVFFFCAMCELDSKRWLAFLSLGHIAVVPLGLYVVDFESSSLVFIYCLGHGVAAAFGFKLLGVLSSVSGSRNWLLLKGVSGGGIMRYLVIWFLLVASGLPPTLQFFGDVGFIMSCGGFSFVLFSLMAFFIFVGGLTPMLILGNMLTRCHGAVIYLSSSSMVDLHCLIMIAVWNFALFLVC</sequence>
<protein>
    <recommendedName>
        <fullName evidence="4 16">NADH-ubiquinone oxidoreductase chain 4</fullName>
        <ecNumber evidence="3 16">7.1.1.2</ecNumber>
    </recommendedName>
</protein>
<evidence type="ECO:0000256" key="10">
    <source>
        <dbReference type="ARBA" id="ARBA00022989"/>
    </source>
</evidence>
<feature type="transmembrane region" description="Helical" evidence="16">
    <location>
        <begin position="101"/>
        <end position="119"/>
    </location>
</feature>
<evidence type="ECO:0000313" key="18">
    <source>
        <dbReference type="EMBL" id="QRV61242.1"/>
    </source>
</evidence>
<comment type="catalytic activity">
    <reaction evidence="15 16">
        <text>a ubiquinone + NADH + 5 H(+)(in) = a ubiquinol + NAD(+) + 4 H(+)(out)</text>
        <dbReference type="Rhea" id="RHEA:29091"/>
        <dbReference type="Rhea" id="RHEA-COMP:9565"/>
        <dbReference type="Rhea" id="RHEA-COMP:9566"/>
        <dbReference type="ChEBI" id="CHEBI:15378"/>
        <dbReference type="ChEBI" id="CHEBI:16389"/>
        <dbReference type="ChEBI" id="CHEBI:17976"/>
        <dbReference type="ChEBI" id="CHEBI:57540"/>
        <dbReference type="ChEBI" id="CHEBI:57945"/>
        <dbReference type="EC" id="7.1.1.2"/>
    </reaction>
</comment>
<keyword evidence="13 16" id="KW-0496">Mitochondrion</keyword>
<evidence type="ECO:0000259" key="17">
    <source>
        <dbReference type="Pfam" id="PF00361"/>
    </source>
</evidence>
<dbReference type="GO" id="GO:0008137">
    <property type="term" value="F:NADH dehydrogenase (ubiquinone) activity"/>
    <property type="evidence" value="ECO:0007669"/>
    <property type="project" value="UniProtKB-UniRule"/>
</dbReference>
<evidence type="ECO:0000256" key="6">
    <source>
        <dbReference type="ARBA" id="ARBA00022660"/>
    </source>
</evidence>
<dbReference type="GO" id="GO:0015990">
    <property type="term" value="P:electron transport coupled proton transport"/>
    <property type="evidence" value="ECO:0007669"/>
    <property type="project" value="TreeGrafter"/>
</dbReference>
<evidence type="ECO:0000256" key="1">
    <source>
        <dbReference type="ARBA" id="ARBA00004225"/>
    </source>
</evidence>
<dbReference type="GO" id="GO:0031966">
    <property type="term" value="C:mitochondrial membrane"/>
    <property type="evidence" value="ECO:0007669"/>
    <property type="project" value="UniProtKB-SubCell"/>
</dbReference>
<feature type="transmembrane region" description="Helical" evidence="16">
    <location>
        <begin position="288"/>
        <end position="309"/>
    </location>
</feature>
<evidence type="ECO:0000256" key="13">
    <source>
        <dbReference type="ARBA" id="ARBA00023128"/>
    </source>
</evidence>
<evidence type="ECO:0000256" key="2">
    <source>
        <dbReference type="ARBA" id="ARBA00009025"/>
    </source>
</evidence>
<feature type="domain" description="NADH:quinone oxidoreductase/Mrp antiporter transmembrane" evidence="17">
    <location>
        <begin position="102"/>
        <end position="373"/>
    </location>
</feature>
<comment type="subcellular location">
    <subcellularLocation>
        <location evidence="1 16">Mitochondrion membrane</location>
        <topology evidence="1 16">Multi-pass membrane protein</topology>
    </subcellularLocation>
</comment>
<comment type="function">
    <text evidence="16">Core subunit of the mitochondrial membrane respiratory chain NADH dehydrogenase (Complex I) which catalyzes electron transfer from NADH through the respiratory chain, using ubiquinone as an electron acceptor. Essential for the catalytic activity and assembly of complex I.</text>
</comment>